<gene>
    <name evidence="6" type="ORF">EGT67_17875</name>
</gene>
<dbReference type="AlphaFoldDB" id="A0A3S3AHG3"/>
<dbReference type="GO" id="GO:0005829">
    <property type="term" value="C:cytosol"/>
    <property type="evidence" value="ECO:0007669"/>
    <property type="project" value="TreeGrafter"/>
</dbReference>
<evidence type="ECO:0000259" key="5">
    <source>
        <dbReference type="PROSITE" id="PS01124"/>
    </source>
</evidence>
<feature type="domain" description="HTH araC/xylS-type" evidence="5">
    <location>
        <begin position="230"/>
        <end position="328"/>
    </location>
</feature>
<feature type="region of interest" description="Disordered" evidence="4">
    <location>
        <begin position="330"/>
        <end position="365"/>
    </location>
</feature>
<keyword evidence="3" id="KW-0804">Transcription</keyword>
<keyword evidence="7" id="KW-1185">Reference proteome</keyword>
<dbReference type="InterPro" id="IPR009057">
    <property type="entry name" value="Homeodomain-like_sf"/>
</dbReference>
<dbReference type="InterPro" id="IPR032687">
    <property type="entry name" value="AraC-type_N"/>
</dbReference>
<dbReference type="OrthoDB" id="5241536at2"/>
<dbReference type="Pfam" id="PF12625">
    <property type="entry name" value="Arabinose_bd"/>
    <property type="match status" value="1"/>
</dbReference>
<proteinExistence type="predicted"/>
<organism evidence="6 7">
    <name type="scientific">Prescottella agglutinans</name>
    <dbReference type="NCBI Taxonomy" id="1644129"/>
    <lineage>
        <taxon>Bacteria</taxon>
        <taxon>Bacillati</taxon>
        <taxon>Actinomycetota</taxon>
        <taxon>Actinomycetes</taxon>
        <taxon>Mycobacteriales</taxon>
        <taxon>Nocardiaceae</taxon>
        <taxon>Prescottella</taxon>
    </lineage>
</organism>
<dbReference type="InterPro" id="IPR020449">
    <property type="entry name" value="Tscrpt_reg_AraC-type_HTH"/>
</dbReference>
<protein>
    <submittedName>
        <fullName evidence="6">AraC family transcriptional regulator</fullName>
    </submittedName>
</protein>
<dbReference type="EMBL" id="RKLP01000009">
    <property type="protein sequence ID" value="RVW08267.1"/>
    <property type="molecule type" value="Genomic_DNA"/>
</dbReference>
<name>A0A3S3AHG3_9NOCA</name>
<sequence>MLMLRSAVLNGYVDVAESVGLNPHPLMRVVGIDPGAFAATTGWISAHSVDRLLEISATQSGCADFAIRMSGDRGLSALGPVGLVAREEPDVRGALGIVLRHLNLHNEAIALSLTEARGLATFHVQSAAGITLGRQSIELVVASVFRILADLLPEDWRPVATCFAHEAPPDIALHHQVFDATVVFGQEIDGIIIPSSDLDTPNPLSNPLLRPFVQEYLGLLAPATGTSLSFQVRDLIATLLPTESCSASRIARSLGMDRRTLHRHLAISGDSYSSILDAVRREHAQLAIERGDGSLTELAAELGFSELSAFSRWFRQRFGVSPRAWAKKFAADTSTVPSGWRPPPKPPVPLGGSAPKSGSGARPPA</sequence>
<dbReference type="PANTHER" id="PTHR47894">
    <property type="entry name" value="HTH-TYPE TRANSCRIPTIONAL REGULATOR GADX"/>
    <property type="match status" value="1"/>
</dbReference>
<comment type="caution">
    <text evidence="6">The sequence shown here is derived from an EMBL/GenBank/DDBJ whole genome shotgun (WGS) entry which is preliminary data.</text>
</comment>
<dbReference type="SUPFAM" id="SSF46689">
    <property type="entry name" value="Homeodomain-like"/>
    <property type="match status" value="1"/>
</dbReference>
<evidence type="ECO:0000256" key="3">
    <source>
        <dbReference type="ARBA" id="ARBA00023163"/>
    </source>
</evidence>
<reference evidence="6 7" key="1">
    <citation type="submission" date="2018-11" db="EMBL/GenBank/DDBJ databases">
        <title>Rhodococcus spongicola sp. nov. and Rhodococcus xishaensis sp. nov. from marine sponges.</title>
        <authorList>
            <person name="Li L."/>
            <person name="Lin H.W."/>
        </authorList>
    </citation>
    <scope>NUCLEOTIDE SEQUENCE [LARGE SCALE GENOMIC DNA]</scope>
    <source>
        <strain evidence="6 7">CCTCC AB2014297</strain>
    </source>
</reference>
<feature type="compositionally biased region" description="Pro residues" evidence="4">
    <location>
        <begin position="340"/>
        <end position="349"/>
    </location>
</feature>
<evidence type="ECO:0000313" key="7">
    <source>
        <dbReference type="Proteomes" id="UP000286208"/>
    </source>
</evidence>
<evidence type="ECO:0000256" key="1">
    <source>
        <dbReference type="ARBA" id="ARBA00023015"/>
    </source>
</evidence>
<dbReference type="GO" id="GO:0000976">
    <property type="term" value="F:transcription cis-regulatory region binding"/>
    <property type="evidence" value="ECO:0007669"/>
    <property type="project" value="TreeGrafter"/>
</dbReference>
<accession>A0A3S3AHG3</accession>
<dbReference type="PROSITE" id="PS01124">
    <property type="entry name" value="HTH_ARAC_FAMILY_2"/>
    <property type="match status" value="1"/>
</dbReference>
<dbReference type="PRINTS" id="PR00032">
    <property type="entry name" value="HTHARAC"/>
</dbReference>
<dbReference type="InterPro" id="IPR018060">
    <property type="entry name" value="HTH_AraC"/>
</dbReference>
<keyword evidence="1" id="KW-0805">Transcription regulation</keyword>
<evidence type="ECO:0000256" key="2">
    <source>
        <dbReference type="ARBA" id="ARBA00023125"/>
    </source>
</evidence>
<dbReference type="PANTHER" id="PTHR47894:SF4">
    <property type="entry name" value="HTH-TYPE TRANSCRIPTIONAL REGULATOR GADX"/>
    <property type="match status" value="1"/>
</dbReference>
<dbReference type="GO" id="GO:0003700">
    <property type="term" value="F:DNA-binding transcription factor activity"/>
    <property type="evidence" value="ECO:0007669"/>
    <property type="project" value="InterPro"/>
</dbReference>
<keyword evidence="2" id="KW-0238">DNA-binding</keyword>
<dbReference type="Gene3D" id="1.10.10.60">
    <property type="entry name" value="Homeodomain-like"/>
    <property type="match status" value="1"/>
</dbReference>
<dbReference type="Proteomes" id="UP000286208">
    <property type="component" value="Unassembled WGS sequence"/>
</dbReference>
<dbReference type="SMART" id="SM00342">
    <property type="entry name" value="HTH_ARAC"/>
    <property type="match status" value="1"/>
</dbReference>
<evidence type="ECO:0000256" key="4">
    <source>
        <dbReference type="SAM" id="MobiDB-lite"/>
    </source>
</evidence>
<dbReference type="Pfam" id="PF12833">
    <property type="entry name" value="HTH_18"/>
    <property type="match status" value="1"/>
</dbReference>
<evidence type="ECO:0000313" key="6">
    <source>
        <dbReference type="EMBL" id="RVW08267.1"/>
    </source>
</evidence>
<dbReference type="RefSeq" id="WP_127917432.1">
    <property type="nucleotide sequence ID" value="NZ_RKLP01000009.1"/>
</dbReference>